<feature type="domain" description="ATP-grasp" evidence="11">
    <location>
        <begin position="104"/>
        <end position="287"/>
    </location>
</feature>
<comment type="cofactor">
    <cofactor evidence="1">
        <name>Mn(2+)</name>
        <dbReference type="ChEBI" id="CHEBI:29035"/>
    </cofactor>
</comment>
<keyword evidence="7" id="KW-0460">Magnesium</keyword>
<dbReference type="GO" id="GO:0005737">
    <property type="term" value="C:cytoplasm"/>
    <property type="evidence" value="ECO:0007669"/>
    <property type="project" value="TreeGrafter"/>
</dbReference>
<dbReference type="PANTHER" id="PTHR21621">
    <property type="entry name" value="RIBOSOMAL PROTEIN S6 MODIFICATION PROTEIN"/>
    <property type="match status" value="1"/>
</dbReference>
<dbReference type="Gene3D" id="3.30.1490.20">
    <property type="entry name" value="ATP-grasp fold, A domain"/>
    <property type="match status" value="1"/>
</dbReference>
<gene>
    <name evidence="12" type="ORF">GMBLW1_29540</name>
</gene>
<evidence type="ECO:0000256" key="3">
    <source>
        <dbReference type="ARBA" id="ARBA00022598"/>
    </source>
</evidence>
<proteinExistence type="predicted"/>
<evidence type="ECO:0000256" key="4">
    <source>
        <dbReference type="ARBA" id="ARBA00022723"/>
    </source>
</evidence>
<evidence type="ECO:0000313" key="12">
    <source>
        <dbReference type="EMBL" id="VIP01006.1"/>
    </source>
</evidence>
<dbReference type="Gene3D" id="3.30.470.20">
    <property type="entry name" value="ATP-grasp fold, B domain"/>
    <property type="match status" value="1"/>
</dbReference>
<evidence type="ECO:0000256" key="9">
    <source>
        <dbReference type="ARBA" id="ARBA00023211"/>
    </source>
</evidence>
<dbReference type="SUPFAM" id="SSF56059">
    <property type="entry name" value="Glutathione synthetase ATP-binding domain-like"/>
    <property type="match status" value="1"/>
</dbReference>
<evidence type="ECO:0000259" key="11">
    <source>
        <dbReference type="PROSITE" id="PS50975"/>
    </source>
</evidence>
<evidence type="ECO:0000256" key="6">
    <source>
        <dbReference type="ARBA" id="ARBA00022840"/>
    </source>
</evidence>
<dbReference type="InterPro" id="IPR013651">
    <property type="entry name" value="ATP-grasp_RimK-type"/>
</dbReference>
<keyword evidence="6 10" id="KW-0067">ATP-binding</keyword>
<accession>A0A6C2YHN9</accession>
<name>A0A6C2YHN9_9BACT</name>
<protein>
    <recommendedName>
        <fullName evidence="11">ATP-grasp domain-containing protein</fullName>
    </recommendedName>
</protein>
<keyword evidence="5 10" id="KW-0547">Nucleotide-binding</keyword>
<dbReference type="GO" id="GO:0009432">
    <property type="term" value="P:SOS response"/>
    <property type="evidence" value="ECO:0007669"/>
    <property type="project" value="TreeGrafter"/>
</dbReference>
<dbReference type="InterPro" id="IPR041107">
    <property type="entry name" value="Rimk_N"/>
</dbReference>
<dbReference type="Proteomes" id="UP000464378">
    <property type="component" value="Chromosome"/>
</dbReference>
<reference evidence="12" key="1">
    <citation type="submission" date="2019-04" db="EMBL/GenBank/DDBJ databases">
        <authorList>
            <consortium name="Science for Life Laboratories"/>
        </authorList>
    </citation>
    <scope>NUCLEOTIDE SEQUENCE</scope>
    <source>
        <strain evidence="12">MBLW1</strain>
    </source>
</reference>
<dbReference type="KEGG" id="tim:GMBLW1_29540"/>
<dbReference type="RefSeq" id="WP_162656203.1">
    <property type="nucleotide sequence ID" value="NZ_LR593887.1"/>
</dbReference>
<keyword evidence="8" id="KW-0648">Protein biosynthesis</keyword>
<dbReference type="GO" id="GO:0046872">
    <property type="term" value="F:metal ion binding"/>
    <property type="evidence" value="ECO:0007669"/>
    <property type="project" value="UniProtKB-KW"/>
</dbReference>
<evidence type="ECO:0000256" key="7">
    <source>
        <dbReference type="ARBA" id="ARBA00022842"/>
    </source>
</evidence>
<evidence type="ECO:0000256" key="2">
    <source>
        <dbReference type="ARBA" id="ARBA00001946"/>
    </source>
</evidence>
<comment type="cofactor">
    <cofactor evidence="2">
        <name>Mg(2+)</name>
        <dbReference type="ChEBI" id="CHEBI:18420"/>
    </cofactor>
</comment>
<evidence type="ECO:0000256" key="8">
    <source>
        <dbReference type="ARBA" id="ARBA00022917"/>
    </source>
</evidence>
<evidence type="ECO:0000256" key="1">
    <source>
        <dbReference type="ARBA" id="ARBA00001936"/>
    </source>
</evidence>
<dbReference type="EMBL" id="LR593887">
    <property type="protein sequence ID" value="VTR97436.1"/>
    <property type="molecule type" value="Genomic_DNA"/>
</dbReference>
<dbReference type="InterPro" id="IPR004666">
    <property type="entry name" value="Rp_bS6_RimK/Lys_biosynth_LsyX"/>
</dbReference>
<dbReference type="FunCoup" id="A0A6C2YHN9">
    <property type="interactions" value="200"/>
</dbReference>
<dbReference type="GO" id="GO:0018169">
    <property type="term" value="F:ribosomal S6-glutamic acid ligase activity"/>
    <property type="evidence" value="ECO:0007669"/>
    <property type="project" value="TreeGrafter"/>
</dbReference>
<dbReference type="PANTHER" id="PTHR21621:SF7">
    <property type="entry name" value="RIBOSOMAL PROTEIN BS6--L-GLUTAMATE LIGASE"/>
    <property type="match status" value="1"/>
</dbReference>
<keyword evidence="9" id="KW-0464">Manganese</keyword>
<dbReference type="GO" id="GO:0005524">
    <property type="term" value="F:ATP binding"/>
    <property type="evidence" value="ECO:0007669"/>
    <property type="project" value="UniProtKB-UniRule"/>
</dbReference>
<dbReference type="GO" id="GO:0006412">
    <property type="term" value="P:translation"/>
    <property type="evidence" value="ECO:0007669"/>
    <property type="project" value="UniProtKB-KW"/>
</dbReference>
<dbReference type="InterPro" id="IPR011761">
    <property type="entry name" value="ATP-grasp"/>
</dbReference>
<dbReference type="InParanoid" id="A0A6C2YHN9"/>
<dbReference type="PROSITE" id="PS50975">
    <property type="entry name" value="ATP_GRASP"/>
    <property type="match status" value="1"/>
</dbReference>
<keyword evidence="4" id="KW-0479">Metal-binding</keyword>
<dbReference type="EMBL" id="LR586016">
    <property type="protein sequence ID" value="VIP01006.1"/>
    <property type="molecule type" value="Genomic_DNA"/>
</dbReference>
<dbReference type="Pfam" id="PF18030">
    <property type="entry name" value="Rimk_N"/>
    <property type="match status" value="1"/>
</dbReference>
<dbReference type="Gene3D" id="3.40.50.20">
    <property type="match status" value="1"/>
</dbReference>
<dbReference type="NCBIfam" id="NF007764">
    <property type="entry name" value="PRK10446.1"/>
    <property type="match status" value="1"/>
</dbReference>
<keyword evidence="3 12" id="KW-0436">Ligase</keyword>
<dbReference type="InterPro" id="IPR013815">
    <property type="entry name" value="ATP_grasp_subdomain_1"/>
</dbReference>
<evidence type="ECO:0000313" key="13">
    <source>
        <dbReference type="Proteomes" id="UP000464378"/>
    </source>
</evidence>
<evidence type="ECO:0000256" key="10">
    <source>
        <dbReference type="PROSITE-ProRule" id="PRU00409"/>
    </source>
</evidence>
<dbReference type="NCBIfam" id="TIGR00768">
    <property type="entry name" value="rimK_fam"/>
    <property type="match status" value="1"/>
</dbReference>
<keyword evidence="13" id="KW-1185">Reference proteome</keyword>
<dbReference type="AlphaFoldDB" id="A0A6C2YHN9"/>
<evidence type="ECO:0000256" key="5">
    <source>
        <dbReference type="ARBA" id="ARBA00022741"/>
    </source>
</evidence>
<organism evidence="12">
    <name type="scientific">Tuwongella immobilis</name>
    <dbReference type="NCBI Taxonomy" id="692036"/>
    <lineage>
        <taxon>Bacteria</taxon>
        <taxon>Pseudomonadati</taxon>
        <taxon>Planctomycetota</taxon>
        <taxon>Planctomycetia</taxon>
        <taxon>Gemmatales</taxon>
        <taxon>Gemmataceae</taxon>
        <taxon>Tuwongella</taxon>
    </lineage>
</organism>
<sequence length="298" mass="32411">MRIAILSRQPLLYSTNALIEAGRARGHDMQVMDTLRFDIGIRHRQPELFYNGQPVSGIDAVIPRIGASITFYGLAVVRQFEMMGIYCLNDSQAIARSRDKLRSLQLLARHNLGIPPTMFTRQAEHVPACIQRVEGPPVIVKLLEGTQGVGVVLAESERAASSVVEAFHGLDQNILIQQFIREAKGADTRVLVVGGKVVAAMKRQAKPGEFRSNLHRGGSSKKVRLSAEYRRCALTATKVLGLQLAGVDLIESGNGPMIMEVNSSPGLEGITKTSGIDVADAIIRYLESEVPPPEPPGK</sequence>
<dbReference type="Pfam" id="PF08443">
    <property type="entry name" value="RimK"/>
    <property type="match status" value="1"/>
</dbReference>